<proteinExistence type="predicted"/>
<accession>A0A7W8FR65</accession>
<comment type="caution">
    <text evidence="4">The sequence shown here is derived from an EMBL/GenBank/DDBJ whole genome shotgun (WGS) entry which is preliminary data.</text>
</comment>
<dbReference type="AlphaFoldDB" id="A0A7W8FR65"/>
<evidence type="ECO:0000313" key="5">
    <source>
        <dbReference type="Proteomes" id="UP000525923"/>
    </source>
</evidence>
<dbReference type="GO" id="GO:0050667">
    <property type="term" value="P:homocysteine metabolic process"/>
    <property type="evidence" value="ECO:0007669"/>
    <property type="project" value="TreeGrafter"/>
</dbReference>
<dbReference type="CDD" id="cd02065">
    <property type="entry name" value="B12-binding_like"/>
    <property type="match status" value="1"/>
</dbReference>
<dbReference type="InterPro" id="IPR003759">
    <property type="entry name" value="Cbl-bd_cap"/>
</dbReference>
<dbReference type="InterPro" id="IPR050554">
    <property type="entry name" value="Met_Synthase/Corrinoid"/>
</dbReference>
<keyword evidence="1" id="KW-0479">Metal-binding</keyword>
<dbReference type="PROSITE" id="PS51332">
    <property type="entry name" value="B12_BINDING"/>
    <property type="match status" value="1"/>
</dbReference>
<dbReference type="InterPro" id="IPR006158">
    <property type="entry name" value="Cobalamin-bd"/>
</dbReference>
<feature type="domain" description="B12-binding" evidence="3">
    <location>
        <begin position="86"/>
        <end position="216"/>
    </location>
</feature>
<evidence type="ECO:0000259" key="3">
    <source>
        <dbReference type="PROSITE" id="PS51332"/>
    </source>
</evidence>
<name>A0A7W8FR65_9BACL</name>
<dbReference type="PANTHER" id="PTHR45833">
    <property type="entry name" value="METHIONINE SYNTHASE"/>
    <property type="match status" value="1"/>
</dbReference>
<dbReference type="OrthoDB" id="5756833at2"/>
<evidence type="ECO:0000256" key="2">
    <source>
        <dbReference type="ARBA" id="ARBA00023285"/>
    </source>
</evidence>
<dbReference type="SUPFAM" id="SSF52242">
    <property type="entry name" value="Cobalamin (vitamin B12)-binding domain"/>
    <property type="match status" value="1"/>
</dbReference>
<sequence>MIHPVQLAELFLEGNDRDAIGHIRTFLKTHSQKDLYDQLLTPAMYHVGELWENNEITVADEHLATAICDFVVTAVENRGQAEVGEARKVMVLGPEGEDHYIGLKMVSSLFRENGWSVKYLGPNMPLSHAVEAATRWQPDVIALSAALVYRLPTIKAYIKEFLALEPAPTVVFGGRAVSKANMAALHEQGAIVIKDLDQLERWLTMGEEPQDEYGISI</sequence>
<protein>
    <submittedName>
        <fullName evidence="4">Methanogenic corrinoid protein MtbC1</fullName>
    </submittedName>
</protein>
<dbReference type="GO" id="GO:0046653">
    <property type="term" value="P:tetrahydrofolate metabolic process"/>
    <property type="evidence" value="ECO:0007669"/>
    <property type="project" value="TreeGrafter"/>
</dbReference>
<dbReference type="GO" id="GO:0005829">
    <property type="term" value="C:cytosol"/>
    <property type="evidence" value="ECO:0007669"/>
    <property type="project" value="TreeGrafter"/>
</dbReference>
<gene>
    <name evidence="4" type="ORF">HNQ44_000621</name>
</gene>
<dbReference type="PANTHER" id="PTHR45833:SF1">
    <property type="entry name" value="METHIONINE SYNTHASE"/>
    <property type="match status" value="1"/>
</dbReference>
<keyword evidence="5" id="KW-1185">Reference proteome</keyword>
<reference evidence="4 5" key="1">
    <citation type="submission" date="2020-08" db="EMBL/GenBank/DDBJ databases">
        <title>Genomic Encyclopedia of Type Strains, Phase IV (KMG-IV): sequencing the most valuable type-strain genomes for metagenomic binning, comparative biology and taxonomic classification.</title>
        <authorList>
            <person name="Goeker M."/>
        </authorList>
    </citation>
    <scope>NUCLEOTIDE SEQUENCE [LARGE SCALE GENOMIC DNA]</scope>
    <source>
        <strain evidence="4 5">DSM 15895</strain>
    </source>
</reference>
<dbReference type="Pfam" id="PF02607">
    <property type="entry name" value="B12-binding_2"/>
    <property type="match status" value="1"/>
</dbReference>
<dbReference type="RefSeq" id="WP_135500428.1">
    <property type="nucleotide sequence ID" value="NZ_JACHHE010000001.1"/>
</dbReference>
<dbReference type="GO" id="GO:0008705">
    <property type="term" value="F:methionine synthase activity"/>
    <property type="evidence" value="ECO:0007669"/>
    <property type="project" value="TreeGrafter"/>
</dbReference>
<keyword evidence="2" id="KW-0170">Cobalt</keyword>
<dbReference type="Pfam" id="PF02310">
    <property type="entry name" value="B12-binding"/>
    <property type="match status" value="1"/>
</dbReference>
<dbReference type="Gene3D" id="3.40.50.280">
    <property type="entry name" value="Cobalamin-binding domain"/>
    <property type="match status" value="1"/>
</dbReference>
<dbReference type="GO" id="GO:0046872">
    <property type="term" value="F:metal ion binding"/>
    <property type="evidence" value="ECO:0007669"/>
    <property type="project" value="UniProtKB-KW"/>
</dbReference>
<dbReference type="InterPro" id="IPR036724">
    <property type="entry name" value="Cobalamin-bd_sf"/>
</dbReference>
<evidence type="ECO:0000256" key="1">
    <source>
        <dbReference type="ARBA" id="ARBA00022723"/>
    </source>
</evidence>
<organism evidence="4 5">
    <name type="scientific">Planococcus koreensis</name>
    <dbReference type="NCBI Taxonomy" id="112331"/>
    <lineage>
        <taxon>Bacteria</taxon>
        <taxon>Bacillati</taxon>
        <taxon>Bacillota</taxon>
        <taxon>Bacilli</taxon>
        <taxon>Bacillales</taxon>
        <taxon>Caryophanaceae</taxon>
        <taxon>Planococcus</taxon>
    </lineage>
</organism>
<dbReference type="Gene3D" id="1.10.1240.10">
    <property type="entry name" value="Methionine synthase domain"/>
    <property type="match status" value="1"/>
</dbReference>
<dbReference type="Proteomes" id="UP000525923">
    <property type="component" value="Unassembled WGS sequence"/>
</dbReference>
<evidence type="ECO:0000313" key="4">
    <source>
        <dbReference type="EMBL" id="MBB5179199.1"/>
    </source>
</evidence>
<dbReference type="EMBL" id="JACHHE010000001">
    <property type="protein sequence ID" value="MBB5179199.1"/>
    <property type="molecule type" value="Genomic_DNA"/>
</dbReference>
<dbReference type="GO" id="GO:0031419">
    <property type="term" value="F:cobalamin binding"/>
    <property type="evidence" value="ECO:0007669"/>
    <property type="project" value="InterPro"/>
</dbReference>
<dbReference type="InterPro" id="IPR036594">
    <property type="entry name" value="Meth_synthase_dom"/>
</dbReference>